<comment type="caution">
    <text evidence="1">The sequence shown here is derived from an EMBL/GenBank/DDBJ whole genome shotgun (WGS) entry which is preliminary data.</text>
</comment>
<organism evidence="1 2">
    <name type="scientific">Zobellia barbeyronii</name>
    <dbReference type="NCBI Taxonomy" id="2748009"/>
    <lineage>
        <taxon>Bacteria</taxon>
        <taxon>Pseudomonadati</taxon>
        <taxon>Bacteroidota</taxon>
        <taxon>Flavobacteriia</taxon>
        <taxon>Flavobacteriales</taxon>
        <taxon>Flavobacteriaceae</taxon>
        <taxon>Zobellia</taxon>
    </lineage>
</organism>
<name>A0ABS5WCG4_9FLAO</name>
<evidence type="ECO:0000313" key="2">
    <source>
        <dbReference type="Proteomes" id="UP000740413"/>
    </source>
</evidence>
<dbReference type="Proteomes" id="UP000740413">
    <property type="component" value="Unassembled WGS sequence"/>
</dbReference>
<proteinExistence type="predicted"/>
<dbReference type="EMBL" id="JACATN010000002">
    <property type="protein sequence ID" value="MBT2161087.1"/>
    <property type="molecule type" value="Genomic_DNA"/>
</dbReference>
<gene>
    <name evidence="1" type="ORF">HW347_07405</name>
</gene>
<keyword evidence="2" id="KW-1185">Reference proteome</keyword>
<reference evidence="2" key="1">
    <citation type="submission" date="2023-07" db="EMBL/GenBank/DDBJ databases">
        <title>Zobellia barbeyronii sp. nov., a new marine flavobacterium, isolated from green and red algae.</title>
        <authorList>
            <person name="Nedashkovskaya O.I."/>
            <person name="Otstavnykh N."/>
            <person name="Zhukova N."/>
            <person name="Guzev K."/>
            <person name="Chausova V."/>
            <person name="Tekutyeva L."/>
            <person name="Mikhailov V."/>
            <person name="Isaeva M."/>
        </authorList>
    </citation>
    <scope>NUCLEOTIDE SEQUENCE [LARGE SCALE GENOMIC DNA]</scope>
    <source>
        <strain evidence="2">KMM 6746</strain>
    </source>
</reference>
<dbReference type="RefSeq" id="WP_214611251.1">
    <property type="nucleotide sequence ID" value="NZ_JACATN010000002.1"/>
</dbReference>
<protein>
    <submittedName>
        <fullName evidence="1">Uncharacterized protein</fullName>
    </submittedName>
</protein>
<accession>A0ABS5WCG4</accession>
<sequence>MKPTTVIFTSKHIPSFLAPILIIFLLFTSSIAIAQESVLKEKTAKIQELLSTVEANKLTFNQELTTISPGYYDYTVREVNSKGNEVATTYSFALSDINTNAVRSFTKRDVFLIELTVKGKQKLIKRITDEGNKIAYIPSFTLYGLNADNGRDLENAIEDAIPEAIEVDKKTLVLNSYEEHLQWLKNNIGNVNLPKHEIVQQLNTDTKRPGLVILERTLGSKKERFEFNLSLLNPNSVNYKISGDEFLIEMGTKKDIAGIKFYSDDVLKGYTDKVLFYANSLANGKNIHKVLKGVAPLAKTEFDFSKPDITTVENALKYINDNIDGIESDGRTTVQNLVLEDYMATFSQKETVSDKNEEHLYFFNLTDINENGISFKDKKTRLYLVLNTNKGAYYIGHSLNGETEDYEKQLFLYFNSYDEAIIGKEAFQFLIEHFKNQVTERAEEPATSLEEALSLLSNEIKPIQSTNLQYEQQIELLETETSTFRFTKIESSSKKTIENVFEFSAQDLNKQNSKVKVSGKRVWAEIGIKSSEKLVKVYEDGEVQNYENRIEIEAPSIENAKSIVAILKRLAASQNK</sequence>
<evidence type="ECO:0000313" key="1">
    <source>
        <dbReference type="EMBL" id="MBT2161087.1"/>
    </source>
</evidence>